<dbReference type="EMBL" id="CP035281">
    <property type="protein sequence ID" value="QAT42489.1"/>
    <property type="molecule type" value="Genomic_DNA"/>
</dbReference>
<dbReference type="InterPro" id="IPR041025">
    <property type="entry name" value="HNH_repeat"/>
</dbReference>
<dbReference type="RefSeq" id="WP_128745139.1">
    <property type="nucleotide sequence ID" value="NZ_CP035281.1"/>
</dbReference>
<organism evidence="1 2">
    <name type="scientific">Aminipila luticellarii</name>
    <dbReference type="NCBI Taxonomy" id="2507160"/>
    <lineage>
        <taxon>Bacteria</taxon>
        <taxon>Bacillati</taxon>
        <taxon>Bacillota</taxon>
        <taxon>Clostridia</taxon>
        <taxon>Peptostreptococcales</taxon>
        <taxon>Anaerovoracaceae</taxon>
        <taxon>Aminipila</taxon>
    </lineage>
</organism>
<gene>
    <name evidence="1" type="ORF">EQM06_04165</name>
</gene>
<keyword evidence="2" id="KW-1185">Reference proteome</keyword>
<dbReference type="KEGG" id="amij:EQM06_04165"/>
<dbReference type="OrthoDB" id="1867091at2"/>
<evidence type="ECO:0000313" key="1">
    <source>
        <dbReference type="EMBL" id="QAT42489.1"/>
    </source>
</evidence>
<reference evidence="1 2" key="1">
    <citation type="submission" date="2019-01" db="EMBL/GenBank/DDBJ databases">
        <title>Draft genomes of a novel of Aminipila strains.</title>
        <authorList>
            <person name="Ma S."/>
        </authorList>
    </citation>
    <scope>NUCLEOTIDE SEQUENCE [LARGE SCALE GENOMIC DNA]</scope>
    <source>
        <strain evidence="2">JN-39</strain>
    </source>
</reference>
<dbReference type="Proteomes" id="UP000287601">
    <property type="component" value="Chromosome"/>
</dbReference>
<sequence>MRYREELDKIAGEGIESGILEYDENAENAEQIFEFSQIDSGKGKAVYSSFSDQELCNILIQKTKELEHVPAQKEIYWLYRVYLKRRFGNWPKALTAAGLSKKAGKGGDSYEKVKTDKLLEKELLDKLRVKAEELGRPPHMHEMREVADYFKIKFSTWAELLDAAGLDNQWKSRKPVYQVTDLSEEDKELLEIIHKKAIELGRPPMRTEIPGEIRETLKKKCGTWRNILYQIGLEPIQKIRSFNATYLDGRGTKTIKHTELLEGSVFKLVNPDENTVRQLNLLRKKADQVDRTLVKAEIPKDIYNNLIEQCVNYRNILYQIGLEPMEKLKEKEIEKELRKKRR</sequence>
<evidence type="ECO:0000313" key="2">
    <source>
        <dbReference type="Proteomes" id="UP000287601"/>
    </source>
</evidence>
<dbReference type="AlphaFoldDB" id="A0A410PU87"/>
<protein>
    <submittedName>
        <fullName evidence="1">Uncharacterized protein</fullName>
    </submittedName>
</protein>
<dbReference type="Pfam" id="PF18780">
    <property type="entry name" value="HNH_repeat"/>
    <property type="match status" value="3"/>
</dbReference>
<accession>A0A410PU87</accession>
<proteinExistence type="predicted"/>
<name>A0A410PU87_9FIRM</name>